<keyword evidence="2" id="KW-1185">Reference proteome</keyword>
<evidence type="ECO:0008006" key="3">
    <source>
        <dbReference type="Google" id="ProtNLM"/>
    </source>
</evidence>
<evidence type="ECO:0000313" key="2">
    <source>
        <dbReference type="Proteomes" id="UP000384372"/>
    </source>
</evidence>
<comment type="caution">
    <text evidence="1">The sequence shown here is derived from an EMBL/GenBank/DDBJ whole genome shotgun (WGS) entry which is preliminary data.</text>
</comment>
<dbReference type="Gene3D" id="2.160.20.110">
    <property type="match status" value="1"/>
</dbReference>
<reference evidence="1 2" key="1">
    <citation type="submission" date="2019-09" db="EMBL/GenBank/DDBJ databases">
        <title>Distinct polysaccharide growth profiles of human intestinal Prevotella copri isolates.</title>
        <authorList>
            <person name="Fehlner-Peach H."/>
            <person name="Magnabosco C."/>
            <person name="Raghavan V."/>
            <person name="Scher J.U."/>
            <person name="Tett A."/>
            <person name="Cox L.M."/>
            <person name="Gottsegen C."/>
            <person name="Watters A."/>
            <person name="Wiltshire- Gordon J.D."/>
            <person name="Segata N."/>
            <person name="Bonneau R."/>
            <person name="Littman D.R."/>
        </authorList>
    </citation>
    <scope>NUCLEOTIDE SEQUENCE [LARGE SCALE GENOMIC DNA]</scope>
    <source>
        <strain evidence="2">iAQ1173</strain>
    </source>
</reference>
<dbReference type="AlphaFoldDB" id="A0A6A7W868"/>
<dbReference type="Proteomes" id="UP000384372">
    <property type="component" value="Unassembled WGS sequence"/>
</dbReference>
<gene>
    <name evidence="1" type="ORF">F7D20_01500</name>
</gene>
<name>A0A6A7W868_9BACT</name>
<proteinExistence type="predicted"/>
<organism evidence="1 2">
    <name type="scientific">Segatella copri</name>
    <dbReference type="NCBI Taxonomy" id="165179"/>
    <lineage>
        <taxon>Bacteria</taxon>
        <taxon>Pseudomonadati</taxon>
        <taxon>Bacteroidota</taxon>
        <taxon>Bacteroidia</taxon>
        <taxon>Bacteroidales</taxon>
        <taxon>Prevotellaceae</taxon>
        <taxon>Segatella</taxon>
    </lineage>
</organism>
<protein>
    <recommendedName>
        <fullName evidence="3">GLUG domain-containing protein</fullName>
    </recommendedName>
</protein>
<dbReference type="OrthoDB" id="9792444at2"/>
<accession>A0A6A7W868</accession>
<dbReference type="EMBL" id="VZAD01000013">
    <property type="protein sequence ID" value="MQP10663.1"/>
    <property type="molecule type" value="Genomic_DNA"/>
</dbReference>
<dbReference type="RefSeq" id="WP_158462491.1">
    <property type="nucleotide sequence ID" value="NZ_VZAD01000013.1"/>
</dbReference>
<sequence length="719" mass="77141">MKKNFVRLRWFFTMLLFVTTMIMPTMMLAKSITPTKPNGDGKTEPYQIGTAEELYWFAGLVNGTLPDGGKNLSANAILTANITVNTGVLDANKNLVSKSDLTEWEPIGARWSPYTGTFDGQGYTISGLYFNNPHSSYVGLFGCIGANGKISNVGVLDSYFQFSALGGGVCGVNYGTVRDCKNTGSVRGFSTIGGVCGLNEKGGIIENSFNEGTVSGTGDNAQQVGGVSGYNNGTIKSCYNTASVSGQESVGGVCGFNSVGTTTNCFNEGTVSGQNFVGGVCGNGCGVTTTNCFNEGTVSGQSHVGGVCGYDYYYDGTLTNCYYLSDTATGGINGKDVSGKAEGKSIEQFKSGEVAWLLNGSTSVPTEGSTLVWYQKLGDNADAYPVLKSTGDNTVYQAPLISCDGTTQIGEYANNPNGDQLSHNYQMATVADANGLYGGVCVECNSPEESVKYIQHFCGILGNNLKLTYADGKYTAEAVTLTDGEAYNSPVDIEVADFKYIRTFDAYKWQSLYVPFRMSLEQLTSNGLNVATPVDIEVVNKTVTRLNVKKLKSGFSKANYPSLIMCESDGEKTIELADVMFSAAKEKFIDCMSMTRKYVFNGVYQANKNLASNSEDAINYIIKDGGLVLRTDDDVPAPQSWYMNVTIRENPFGGADEPLSSDAKTMPIYVMGEGYATGIENVNTAEEHILHGIYDLQGRKLSQEPESGIYIKDGKKYVK</sequence>
<evidence type="ECO:0000313" key="1">
    <source>
        <dbReference type="EMBL" id="MQP10663.1"/>
    </source>
</evidence>